<name>A0AAV7QLM8_PLEWA</name>
<gene>
    <name evidence="2" type="ORF">NDU88_006624</name>
</gene>
<keyword evidence="3" id="KW-1185">Reference proteome</keyword>
<evidence type="ECO:0000313" key="3">
    <source>
        <dbReference type="Proteomes" id="UP001066276"/>
    </source>
</evidence>
<proteinExistence type="predicted"/>
<accession>A0AAV7QLM8</accession>
<feature type="region of interest" description="Disordered" evidence="1">
    <location>
        <begin position="1"/>
        <end position="36"/>
    </location>
</feature>
<dbReference type="Proteomes" id="UP001066276">
    <property type="component" value="Chromosome 6"/>
</dbReference>
<evidence type="ECO:0000313" key="2">
    <source>
        <dbReference type="EMBL" id="KAJ1140267.1"/>
    </source>
</evidence>
<dbReference type="EMBL" id="JANPWB010000010">
    <property type="protein sequence ID" value="KAJ1140267.1"/>
    <property type="molecule type" value="Genomic_DNA"/>
</dbReference>
<reference evidence="2" key="1">
    <citation type="journal article" date="2022" name="bioRxiv">
        <title>Sequencing and chromosome-scale assembly of the giantPleurodeles waltlgenome.</title>
        <authorList>
            <person name="Brown T."/>
            <person name="Elewa A."/>
            <person name="Iarovenko S."/>
            <person name="Subramanian E."/>
            <person name="Araus A.J."/>
            <person name="Petzold A."/>
            <person name="Susuki M."/>
            <person name="Suzuki K.-i.T."/>
            <person name="Hayashi T."/>
            <person name="Toyoda A."/>
            <person name="Oliveira C."/>
            <person name="Osipova E."/>
            <person name="Leigh N.D."/>
            <person name="Simon A."/>
            <person name="Yun M.H."/>
        </authorList>
    </citation>
    <scope>NUCLEOTIDE SEQUENCE</scope>
    <source>
        <strain evidence="2">20211129_DDA</strain>
        <tissue evidence="2">Liver</tissue>
    </source>
</reference>
<feature type="compositionally biased region" description="Basic and acidic residues" evidence="1">
    <location>
        <begin position="17"/>
        <end position="33"/>
    </location>
</feature>
<dbReference type="AlphaFoldDB" id="A0AAV7QLM8"/>
<organism evidence="2 3">
    <name type="scientific">Pleurodeles waltl</name>
    <name type="common">Iberian ribbed newt</name>
    <dbReference type="NCBI Taxonomy" id="8319"/>
    <lineage>
        <taxon>Eukaryota</taxon>
        <taxon>Metazoa</taxon>
        <taxon>Chordata</taxon>
        <taxon>Craniata</taxon>
        <taxon>Vertebrata</taxon>
        <taxon>Euteleostomi</taxon>
        <taxon>Amphibia</taxon>
        <taxon>Batrachia</taxon>
        <taxon>Caudata</taxon>
        <taxon>Salamandroidea</taxon>
        <taxon>Salamandridae</taxon>
        <taxon>Pleurodelinae</taxon>
        <taxon>Pleurodeles</taxon>
    </lineage>
</organism>
<protein>
    <submittedName>
        <fullName evidence="2">Uncharacterized protein</fullName>
    </submittedName>
</protein>
<sequence>MVRDTIPPVGEPSAIGDKAEEALHRHSNQNDRIAKKRHVKRRDVHIGDLVLVKNRHPGSKFRLPFLIEQWRVSDMKGTMVTSWEDAETITRNVLFFKLYQQSDPKPESAKDIQVTGQTGNDDDDAGDPRVEASEPSFFLTRTPAYQHHMVNSPNSPKNGGRNDLYIGKGEPREDVVVSHTQGMGRYDRRPRPATSTKIKDFVLT</sequence>
<feature type="region of interest" description="Disordered" evidence="1">
    <location>
        <begin position="105"/>
        <end position="131"/>
    </location>
</feature>
<comment type="caution">
    <text evidence="2">The sequence shown here is derived from an EMBL/GenBank/DDBJ whole genome shotgun (WGS) entry which is preliminary data.</text>
</comment>
<feature type="region of interest" description="Disordered" evidence="1">
    <location>
        <begin position="179"/>
        <end position="204"/>
    </location>
</feature>
<evidence type="ECO:0000256" key="1">
    <source>
        <dbReference type="SAM" id="MobiDB-lite"/>
    </source>
</evidence>